<dbReference type="Proteomes" id="UP000886998">
    <property type="component" value="Unassembled WGS sequence"/>
</dbReference>
<accession>A0A8X6X9M6</accession>
<evidence type="ECO:0000313" key="1">
    <source>
        <dbReference type="EMBL" id="GFY49658.1"/>
    </source>
</evidence>
<dbReference type="EMBL" id="BMAV01007121">
    <property type="protein sequence ID" value="GFY49658.1"/>
    <property type="molecule type" value="Genomic_DNA"/>
</dbReference>
<dbReference type="AlphaFoldDB" id="A0A8X6X9M6"/>
<organism evidence="1 2">
    <name type="scientific">Trichonephila inaurata madagascariensis</name>
    <dbReference type="NCBI Taxonomy" id="2747483"/>
    <lineage>
        <taxon>Eukaryota</taxon>
        <taxon>Metazoa</taxon>
        <taxon>Ecdysozoa</taxon>
        <taxon>Arthropoda</taxon>
        <taxon>Chelicerata</taxon>
        <taxon>Arachnida</taxon>
        <taxon>Araneae</taxon>
        <taxon>Araneomorphae</taxon>
        <taxon>Entelegynae</taxon>
        <taxon>Araneoidea</taxon>
        <taxon>Nephilidae</taxon>
        <taxon>Trichonephila</taxon>
        <taxon>Trichonephila inaurata</taxon>
    </lineage>
</organism>
<name>A0A8X6X9M6_9ARAC</name>
<reference evidence="1" key="1">
    <citation type="submission" date="2020-08" db="EMBL/GenBank/DDBJ databases">
        <title>Multicomponent nature underlies the extraordinary mechanical properties of spider dragline silk.</title>
        <authorList>
            <person name="Kono N."/>
            <person name="Nakamura H."/>
            <person name="Mori M."/>
            <person name="Yoshida Y."/>
            <person name="Ohtoshi R."/>
            <person name="Malay A.D."/>
            <person name="Moran D.A.P."/>
            <person name="Tomita M."/>
            <person name="Numata K."/>
            <person name="Arakawa K."/>
        </authorList>
    </citation>
    <scope>NUCLEOTIDE SEQUENCE</scope>
</reference>
<comment type="caution">
    <text evidence="1">The sequence shown here is derived from an EMBL/GenBank/DDBJ whole genome shotgun (WGS) entry which is preliminary data.</text>
</comment>
<sequence length="94" mass="10331">MCYESHSSYPHPLFPDLSKVTQLLTSFLLSKEGAFPVPSGYSLTLQTRAKRLVSEAAALSFGESHGMRPTLCDDHFLTSLTTILALLFPLLNAM</sequence>
<protein>
    <submittedName>
        <fullName evidence="1">Uncharacterized protein</fullName>
    </submittedName>
</protein>
<keyword evidence="2" id="KW-1185">Reference proteome</keyword>
<evidence type="ECO:0000313" key="2">
    <source>
        <dbReference type="Proteomes" id="UP000886998"/>
    </source>
</evidence>
<proteinExistence type="predicted"/>
<gene>
    <name evidence="1" type="ORF">TNIN_357081</name>
</gene>